<evidence type="ECO:0000256" key="1">
    <source>
        <dbReference type="SAM" id="Phobius"/>
    </source>
</evidence>
<dbReference type="KEGG" id="fsy:FsymDg_4465"/>
<proteinExistence type="predicted"/>
<dbReference type="STRING" id="656024.FsymDg_4465"/>
<keyword evidence="1" id="KW-0472">Membrane</keyword>
<accession>F8B017</accession>
<dbReference type="EMBL" id="CP002801">
    <property type="protein sequence ID" value="AEH11714.1"/>
    <property type="molecule type" value="Genomic_DNA"/>
</dbReference>
<organism evidence="2 3">
    <name type="scientific">Candidatus Protofrankia datiscae</name>
    <dbReference type="NCBI Taxonomy" id="2716812"/>
    <lineage>
        <taxon>Bacteria</taxon>
        <taxon>Bacillati</taxon>
        <taxon>Actinomycetota</taxon>
        <taxon>Actinomycetes</taxon>
        <taxon>Frankiales</taxon>
        <taxon>Frankiaceae</taxon>
        <taxon>Protofrankia</taxon>
    </lineage>
</organism>
<reference evidence="2 3" key="1">
    <citation type="submission" date="2011-05" db="EMBL/GenBank/DDBJ databases">
        <title>Complete sequence of chromosome of Frankia symbiont of Datisca glomerata.</title>
        <authorList>
            <consortium name="US DOE Joint Genome Institute"/>
            <person name="Lucas S."/>
            <person name="Han J."/>
            <person name="Lapidus A."/>
            <person name="Cheng J.-F."/>
            <person name="Goodwin L."/>
            <person name="Pitluck S."/>
            <person name="Peters L."/>
            <person name="Mikhailova N."/>
            <person name="Chertkov O."/>
            <person name="Teshima H."/>
            <person name="Han C."/>
            <person name="Tapia R."/>
            <person name="Land M."/>
            <person name="Hauser L."/>
            <person name="Kyrpides N."/>
            <person name="Ivanova N."/>
            <person name="Pagani I."/>
            <person name="Berry A."/>
            <person name="Pawlowski K."/>
            <person name="Persson T."/>
            <person name="Vanden Heuvel B."/>
            <person name="Benson D."/>
            <person name="Woyke T."/>
        </authorList>
    </citation>
    <scope>NUCLEOTIDE SEQUENCE [LARGE SCALE GENOMIC DNA]</scope>
    <source>
        <strain evidence="3">4085684</strain>
    </source>
</reference>
<dbReference type="HOGENOM" id="CLU_3043667_0_0_11"/>
<sequence length="54" mass="5748">MPNPFPSLKAALPVVPYLIPVIMIFLDTAGITVRNRGGGSVAVRARVDRINLCG</sequence>
<evidence type="ECO:0000313" key="3">
    <source>
        <dbReference type="Proteomes" id="UP000001549"/>
    </source>
</evidence>
<dbReference type="Proteomes" id="UP000001549">
    <property type="component" value="Chromosome"/>
</dbReference>
<gene>
    <name evidence="2" type="ordered locus">FsymDg_4465</name>
</gene>
<protein>
    <submittedName>
        <fullName evidence="2">Uncharacterized protein</fullName>
    </submittedName>
</protein>
<keyword evidence="1" id="KW-0812">Transmembrane</keyword>
<keyword evidence="1" id="KW-1133">Transmembrane helix</keyword>
<evidence type="ECO:0000313" key="2">
    <source>
        <dbReference type="EMBL" id="AEH11714.1"/>
    </source>
</evidence>
<feature type="transmembrane region" description="Helical" evidence="1">
    <location>
        <begin position="6"/>
        <end position="26"/>
    </location>
</feature>
<dbReference type="AlphaFoldDB" id="F8B017"/>
<keyword evidence="3" id="KW-1185">Reference proteome</keyword>
<name>F8B017_9ACTN</name>